<dbReference type="EMBL" id="BQNB010012478">
    <property type="protein sequence ID" value="GJT04061.1"/>
    <property type="molecule type" value="Genomic_DNA"/>
</dbReference>
<protein>
    <recommendedName>
        <fullName evidence="3">Reverse transcriptase domain-containing protein</fullName>
    </recommendedName>
</protein>
<reference evidence="1" key="2">
    <citation type="submission" date="2022-01" db="EMBL/GenBank/DDBJ databases">
        <authorList>
            <person name="Yamashiro T."/>
            <person name="Shiraishi A."/>
            <person name="Satake H."/>
            <person name="Nakayama K."/>
        </authorList>
    </citation>
    <scope>NUCLEOTIDE SEQUENCE</scope>
</reference>
<proteinExistence type="predicted"/>
<sequence length="220" mass="24653">MRTRSSSNLIVESSTITKRCNRRRSKQIVEPKLLTIVETPVTTMADTRTMSELLQAPTKGYGYVIVLPPILAENYELKVGLLTLVTLSQFQGFERDDPYSHIRWFNNITSMLKYKNVPHDAIKLMLFPFSLEGAARIWLEKEPPPAGGNLLNRTPRDALTIIENKSKVRTSRNKLVVLKESTTSSSTPAYLPEITALTDAVKAMLLQNKTPSPAPVKAIE</sequence>
<accession>A0ABQ5AP29</accession>
<reference evidence="1" key="1">
    <citation type="journal article" date="2022" name="Int. J. Mol. Sci.">
        <title>Draft Genome of Tanacetum Coccineum: Genomic Comparison of Closely Related Tanacetum-Family Plants.</title>
        <authorList>
            <person name="Yamashiro T."/>
            <person name="Shiraishi A."/>
            <person name="Nakayama K."/>
            <person name="Satake H."/>
        </authorList>
    </citation>
    <scope>NUCLEOTIDE SEQUENCE</scope>
</reference>
<evidence type="ECO:0008006" key="3">
    <source>
        <dbReference type="Google" id="ProtNLM"/>
    </source>
</evidence>
<evidence type="ECO:0000313" key="2">
    <source>
        <dbReference type="Proteomes" id="UP001151760"/>
    </source>
</evidence>
<gene>
    <name evidence="1" type="ORF">Tco_0838523</name>
</gene>
<name>A0ABQ5AP29_9ASTR</name>
<organism evidence="1 2">
    <name type="scientific">Tanacetum coccineum</name>
    <dbReference type="NCBI Taxonomy" id="301880"/>
    <lineage>
        <taxon>Eukaryota</taxon>
        <taxon>Viridiplantae</taxon>
        <taxon>Streptophyta</taxon>
        <taxon>Embryophyta</taxon>
        <taxon>Tracheophyta</taxon>
        <taxon>Spermatophyta</taxon>
        <taxon>Magnoliopsida</taxon>
        <taxon>eudicotyledons</taxon>
        <taxon>Gunneridae</taxon>
        <taxon>Pentapetalae</taxon>
        <taxon>asterids</taxon>
        <taxon>campanulids</taxon>
        <taxon>Asterales</taxon>
        <taxon>Asteraceae</taxon>
        <taxon>Asteroideae</taxon>
        <taxon>Anthemideae</taxon>
        <taxon>Anthemidinae</taxon>
        <taxon>Tanacetum</taxon>
    </lineage>
</organism>
<dbReference type="Proteomes" id="UP001151760">
    <property type="component" value="Unassembled WGS sequence"/>
</dbReference>
<comment type="caution">
    <text evidence="1">The sequence shown here is derived from an EMBL/GenBank/DDBJ whole genome shotgun (WGS) entry which is preliminary data.</text>
</comment>
<keyword evidence="2" id="KW-1185">Reference proteome</keyword>
<evidence type="ECO:0000313" key="1">
    <source>
        <dbReference type="EMBL" id="GJT04061.1"/>
    </source>
</evidence>